<evidence type="ECO:0000256" key="1">
    <source>
        <dbReference type="SAM" id="MobiDB-lite"/>
    </source>
</evidence>
<comment type="caution">
    <text evidence="2">The sequence shown here is derived from an EMBL/GenBank/DDBJ whole genome shotgun (WGS) entry which is preliminary data.</text>
</comment>
<sequence length="89" mass="10056">MTTTKRNGKQTKDRVEGIVGADTEEDQGEDDKNYTTVNKGAGNCPTEIEKGNRDGKNLIIVYLQCHCEHYQLLCKDLQDKITPLLFAPW</sequence>
<accession>A0A2P6MWT1</accession>
<dbReference type="AlphaFoldDB" id="A0A2P6MWT1"/>
<organism evidence="2 3">
    <name type="scientific">Planoprotostelium fungivorum</name>
    <dbReference type="NCBI Taxonomy" id="1890364"/>
    <lineage>
        <taxon>Eukaryota</taxon>
        <taxon>Amoebozoa</taxon>
        <taxon>Evosea</taxon>
        <taxon>Variosea</taxon>
        <taxon>Cavosteliida</taxon>
        <taxon>Cavosteliaceae</taxon>
        <taxon>Planoprotostelium</taxon>
    </lineage>
</organism>
<proteinExistence type="predicted"/>
<reference evidence="2 3" key="1">
    <citation type="journal article" date="2018" name="Genome Biol. Evol.">
        <title>Multiple Roots of Fruiting Body Formation in Amoebozoa.</title>
        <authorList>
            <person name="Hillmann F."/>
            <person name="Forbes G."/>
            <person name="Novohradska S."/>
            <person name="Ferling I."/>
            <person name="Riege K."/>
            <person name="Groth M."/>
            <person name="Westermann M."/>
            <person name="Marz M."/>
            <person name="Spaller T."/>
            <person name="Winckler T."/>
            <person name="Schaap P."/>
            <person name="Glockner G."/>
        </authorList>
    </citation>
    <scope>NUCLEOTIDE SEQUENCE [LARGE SCALE GENOMIC DNA]</scope>
    <source>
        <strain evidence="2 3">Jena</strain>
    </source>
</reference>
<evidence type="ECO:0000313" key="2">
    <source>
        <dbReference type="EMBL" id="PRP76158.1"/>
    </source>
</evidence>
<protein>
    <submittedName>
        <fullName evidence="2">Uncharacterized protein</fullName>
    </submittedName>
</protein>
<keyword evidence="3" id="KW-1185">Reference proteome</keyword>
<evidence type="ECO:0000313" key="3">
    <source>
        <dbReference type="Proteomes" id="UP000241769"/>
    </source>
</evidence>
<name>A0A2P6MWT1_9EUKA</name>
<gene>
    <name evidence="2" type="ORF">PROFUN_15222</name>
</gene>
<dbReference type="Proteomes" id="UP000241769">
    <property type="component" value="Unassembled WGS sequence"/>
</dbReference>
<dbReference type="EMBL" id="MDYQ01000346">
    <property type="protein sequence ID" value="PRP76158.1"/>
    <property type="molecule type" value="Genomic_DNA"/>
</dbReference>
<dbReference type="InParanoid" id="A0A2P6MWT1"/>
<feature type="region of interest" description="Disordered" evidence="1">
    <location>
        <begin position="1"/>
        <end position="41"/>
    </location>
</feature>